<dbReference type="GO" id="GO:0000287">
    <property type="term" value="F:magnesium ion binding"/>
    <property type="evidence" value="ECO:0007669"/>
    <property type="project" value="InterPro"/>
</dbReference>
<feature type="domain" description="Thiamine pyrophosphate enzyme central" evidence="17">
    <location>
        <begin position="195"/>
        <end position="330"/>
    </location>
</feature>
<keyword evidence="7" id="KW-0028">Amino-acid biosynthesis</keyword>
<dbReference type="PROSITE" id="PS00187">
    <property type="entry name" value="TPP_ENZYMES"/>
    <property type="match status" value="1"/>
</dbReference>
<evidence type="ECO:0000256" key="2">
    <source>
        <dbReference type="ARBA" id="ARBA00001964"/>
    </source>
</evidence>
<dbReference type="GO" id="GO:0050660">
    <property type="term" value="F:flavin adenine dinucleotide binding"/>
    <property type="evidence" value="ECO:0007669"/>
    <property type="project" value="InterPro"/>
</dbReference>
<feature type="domain" description="Thiamine pyrophosphate enzyme TPP-binding" evidence="18">
    <location>
        <begin position="389"/>
        <end position="539"/>
    </location>
</feature>
<comment type="pathway">
    <text evidence="3">Amino-acid biosynthesis; L-isoleucine biosynthesis; L-isoleucine from 2-oxobutanoate: step 1/4.</text>
</comment>
<dbReference type="Pfam" id="PF02776">
    <property type="entry name" value="TPP_enzyme_N"/>
    <property type="match status" value="1"/>
</dbReference>
<dbReference type="InterPro" id="IPR045229">
    <property type="entry name" value="TPP_enz"/>
</dbReference>
<dbReference type="SUPFAM" id="SSF52518">
    <property type="entry name" value="Thiamin diphosphate-binding fold (THDP-binding)"/>
    <property type="match status" value="2"/>
</dbReference>
<evidence type="ECO:0000259" key="17">
    <source>
        <dbReference type="Pfam" id="PF00205"/>
    </source>
</evidence>
<accession>A0A6J6WS58</accession>
<dbReference type="FunFam" id="3.40.50.970:FF:000007">
    <property type="entry name" value="Acetolactate synthase"/>
    <property type="match status" value="1"/>
</dbReference>
<evidence type="ECO:0000256" key="16">
    <source>
        <dbReference type="RuleBase" id="RU362132"/>
    </source>
</evidence>
<evidence type="ECO:0000313" key="20">
    <source>
        <dbReference type="EMBL" id="CAB4786365.1"/>
    </source>
</evidence>
<evidence type="ECO:0000259" key="19">
    <source>
        <dbReference type="Pfam" id="PF02776"/>
    </source>
</evidence>
<dbReference type="Pfam" id="PF02775">
    <property type="entry name" value="TPP_enzyme_C"/>
    <property type="match status" value="1"/>
</dbReference>
<gene>
    <name evidence="20" type="ORF">UFOPK2958_00853</name>
</gene>
<evidence type="ECO:0000256" key="13">
    <source>
        <dbReference type="ARBA" id="ARBA00023052"/>
    </source>
</evidence>
<dbReference type="FunFam" id="3.40.50.1220:FF:000008">
    <property type="entry name" value="Acetolactate synthase"/>
    <property type="match status" value="1"/>
</dbReference>
<dbReference type="GO" id="GO:0009097">
    <property type="term" value="P:isoleucine biosynthetic process"/>
    <property type="evidence" value="ECO:0007669"/>
    <property type="project" value="UniProtKB-UniPathway"/>
</dbReference>
<name>A0A6J6WS58_9ZZZZ</name>
<dbReference type="InterPro" id="IPR012846">
    <property type="entry name" value="Acetolactate_synth_lsu"/>
</dbReference>
<dbReference type="AlphaFoldDB" id="A0A6J6WS58"/>
<dbReference type="CDD" id="cd02015">
    <property type="entry name" value="TPP_AHAS"/>
    <property type="match status" value="1"/>
</dbReference>
<comment type="cofactor">
    <cofactor evidence="2">
        <name>thiamine diphosphate</name>
        <dbReference type="ChEBI" id="CHEBI:58937"/>
    </cofactor>
</comment>
<comment type="cofactor">
    <cofactor evidence="1">
        <name>Mg(2+)</name>
        <dbReference type="ChEBI" id="CHEBI:18420"/>
    </cofactor>
</comment>
<dbReference type="NCBIfam" id="NF005860">
    <property type="entry name" value="PRK07789.1"/>
    <property type="match status" value="1"/>
</dbReference>
<dbReference type="Pfam" id="PF00205">
    <property type="entry name" value="TPP_enzyme_M"/>
    <property type="match status" value="1"/>
</dbReference>
<keyword evidence="10" id="KW-0479">Metal-binding</keyword>
<evidence type="ECO:0000256" key="12">
    <source>
        <dbReference type="ARBA" id="ARBA00022842"/>
    </source>
</evidence>
<protein>
    <recommendedName>
        <fullName evidence="6">acetolactate synthase</fullName>
        <ecNumber evidence="6">2.2.1.6</ecNumber>
    </recommendedName>
</protein>
<dbReference type="InterPro" id="IPR012001">
    <property type="entry name" value="Thiamin_PyroP_enz_TPP-bd_dom"/>
</dbReference>
<evidence type="ECO:0000256" key="8">
    <source>
        <dbReference type="ARBA" id="ARBA00022630"/>
    </source>
</evidence>
<dbReference type="PANTHER" id="PTHR18968">
    <property type="entry name" value="THIAMINE PYROPHOSPHATE ENZYMES"/>
    <property type="match status" value="1"/>
</dbReference>
<dbReference type="InterPro" id="IPR012000">
    <property type="entry name" value="Thiamin_PyroP_enz_cen_dom"/>
</dbReference>
<evidence type="ECO:0000256" key="15">
    <source>
        <dbReference type="ARBA" id="ARBA00048670"/>
    </source>
</evidence>
<evidence type="ECO:0000256" key="7">
    <source>
        <dbReference type="ARBA" id="ARBA00022605"/>
    </source>
</evidence>
<reference evidence="20" key="1">
    <citation type="submission" date="2020-05" db="EMBL/GenBank/DDBJ databases">
        <authorList>
            <person name="Chiriac C."/>
            <person name="Salcher M."/>
            <person name="Ghai R."/>
            <person name="Kavagutti S V."/>
        </authorList>
    </citation>
    <scope>NUCLEOTIDE SEQUENCE</scope>
</reference>
<keyword evidence="13 16" id="KW-0786">Thiamine pyrophosphate</keyword>
<keyword evidence="9" id="KW-0808">Transferase</keyword>
<dbReference type="GO" id="GO:0030976">
    <property type="term" value="F:thiamine pyrophosphate binding"/>
    <property type="evidence" value="ECO:0007669"/>
    <property type="project" value="InterPro"/>
</dbReference>
<dbReference type="Gene3D" id="3.40.50.970">
    <property type="match status" value="2"/>
</dbReference>
<dbReference type="EC" id="2.2.1.6" evidence="6"/>
<evidence type="ECO:0000256" key="5">
    <source>
        <dbReference type="ARBA" id="ARBA00007812"/>
    </source>
</evidence>
<evidence type="ECO:0000256" key="9">
    <source>
        <dbReference type="ARBA" id="ARBA00022679"/>
    </source>
</evidence>
<dbReference type="CDD" id="cd07035">
    <property type="entry name" value="TPP_PYR_POX_like"/>
    <property type="match status" value="1"/>
</dbReference>
<evidence type="ECO:0000256" key="4">
    <source>
        <dbReference type="ARBA" id="ARBA00005025"/>
    </source>
</evidence>
<dbReference type="InterPro" id="IPR011766">
    <property type="entry name" value="TPP_enzyme_TPP-bd"/>
</dbReference>
<comment type="pathway">
    <text evidence="4">Amino-acid biosynthesis; L-valine biosynthesis; L-valine from pyruvate: step 1/4.</text>
</comment>
<evidence type="ECO:0000256" key="14">
    <source>
        <dbReference type="ARBA" id="ARBA00023304"/>
    </source>
</evidence>
<feature type="domain" description="Thiamine pyrophosphate enzyme N-terminal TPP-binding" evidence="19">
    <location>
        <begin position="4"/>
        <end position="117"/>
    </location>
</feature>
<organism evidence="20">
    <name type="scientific">freshwater metagenome</name>
    <dbReference type="NCBI Taxonomy" id="449393"/>
    <lineage>
        <taxon>unclassified sequences</taxon>
        <taxon>metagenomes</taxon>
        <taxon>ecological metagenomes</taxon>
    </lineage>
</organism>
<comment type="catalytic activity">
    <reaction evidence="15">
        <text>2 pyruvate + H(+) = (2S)-2-acetolactate + CO2</text>
        <dbReference type="Rhea" id="RHEA:25249"/>
        <dbReference type="ChEBI" id="CHEBI:15361"/>
        <dbReference type="ChEBI" id="CHEBI:15378"/>
        <dbReference type="ChEBI" id="CHEBI:16526"/>
        <dbReference type="ChEBI" id="CHEBI:58476"/>
        <dbReference type="EC" id="2.2.1.6"/>
    </reaction>
</comment>
<evidence type="ECO:0000256" key="3">
    <source>
        <dbReference type="ARBA" id="ARBA00004974"/>
    </source>
</evidence>
<proteinExistence type="inferred from homology"/>
<dbReference type="InterPro" id="IPR039368">
    <property type="entry name" value="AHAS_TPP"/>
</dbReference>
<dbReference type="EMBL" id="CAFAAB010000089">
    <property type="protein sequence ID" value="CAB4786365.1"/>
    <property type="molecule type" value="Genomic_DNA"/>
</dbReference>
<evidence type="ECO:0000256" key="10">
    <source>
        <dbReference type="ARBA" id="ARBA00022723"/>
    </source>
</evidence>
<keyword evidence="11" id="KW-0274">FAD</keyword>
<dbReference type="SUPFAM" id="SSF52467">
    <property type="entry name" value="DHS-like NAD/FAD-binding domain"/>
    <property type="match status" value="1"/>
</dbReference>
<dbReference type="InterPro" id="IPR029061">
    <property type="entry name" value="THDP-binding"/>
</dbReference>
<dbReference type="GO" id="GO:0003984">
    <property type="term" value="F:acetolactate synthase activity"/>
    <property type="evidence" value="ECO:0007669"/>
    <property type="project" value="UniProtKB-EC"/>
</dbReference>
<dbReference type="InterPro" id="IPR000399">
    <property type="entry name" value="TPP-bd_CS"/>
</dbReference>
<comment type="similarity">
    <text evidence="5 16">Belongs to the TPP enzyme family.</text>
</comment>
<keyword evidence="14" id="KW-0100">Branched-chain amino acid biosynthesis</keyword>
<keyword evidence="12" id="KW-0460">Magnesium</keyword>
<dbReference type="FunFam" id="3.40.50.970:FF:000016">
    <property type="entry name" value="Acetolactate synthase"/>
    <property type="match status" value="1"/>
</dbReference>
<evidence type="ECO:0000256" key="6">
    <source>
        <dbReference type="ARBA" id="ARBA00013145"/>
    </source>
</evidence>
<dbReference type="PANTHER" id="PTHR18968:SF13">
    <property type="entry name" value="ACETOLACTATE SYNTHASE CATALYTIC SUBUNIT, MITOCHONDRIAL"/>
    <property type="match status" value="1"/>
</dbReference>
<evidence type="ECO:0000256" key="1">
    <source>
        <dbReference type="ARBA" id="ARBA00001946"/>
    </source>
</evidence>
<dbReference type="NCBIfam" id="TIGR00118">
    <property type="entry name" value="acolac_lg"/>
    <property type="match status" value="1"/>
</dbReference>
<evidence type="ECO:0000259" key="18">
    <source>
        <dbReference type="Pfam" id="PF02775"/>
    </source>
</evidence>
<dbReference type="GO" id="GO:0005948">
    <property type="term" value="C:acetolactate synthase complex"/>
    <property type="evidence" value="ECO:0007669"/>
    <property type="project" value="TreeGrafter"/>
</dbReference>
<dbReference type="InterPro" id="IPR029035">
    <property type="entry name" value="DHS-like_NAD/FAD-binding_dom"/>
</dbReference>
<dbReference type="UniPathway" id="UPA00047">
    <property type="reaction ID" value="UER00055"/>
</dbReference>
<dbReference type="GO" id="GO:0009099">
    <property type="term" value="P:L-valine biosynthetic process"/>
    <property type="evidence" value="ECO:0007669"/>
    <property type="project" value="UniProtKB-UniPathway"/>
</dbReference>
<evidence type="ECO:0000256" key="11">
    <source>
        <dbReference type="ARBA" id="ARBA00022827"/>
    </source>
</evidence>
<dbReference type="UniPathway" id="UPA00049">
    <property type="reaction ID" value="UER00059"/>
</dbReference>
<keyword evidence="8" id="KW-0285">Flavoprotein</keyword>
<sequence>MQLTGAQALIKSLEQMGVDTIFGLPGGAILPVYDPLIDSSIRHILVRHEQGAGHMAEGYAMATGRPGVAMVTSGPGATNIVTPIANAHMDSTPLVVITGQVPTANIGTDAFQECDITGITMGITKHNFLVTTAHEIPRAVAAAFHIATTGRPGPVLIDVPKDVTQGMMEWWWPETIEDLDLPGYHPESEVDVALIEAAAALIAAAERPLLYVGGGVLKSRASAELLAFAERTNIPVVTTLMARGAFPDSHRLHLGMPGMHGMYAAVTAMQQSDLLITLGARFDDRVTGRLDGFAPHAKIIHADIDAAEFNKIRQADVAIRGQIKDTLIALDAATKHVGDIAPWWQTIDAWRDEFPLAYDPQDPAALLRPQAIIEAIAARAKPGTIVTSGVGQHQMWAAQHWQYEIPGTWINSGGAGTMGFGVPAAIGAKVGHPDRTVWCIDGDGCFQMTAQELVTARAEGIPIKVAILNNAYLGMVRQWQEMFYEERYSEVYLSPDLPDYVKWAESMGCVGLRARTMEEAIAAIELANTINDVPVVIDFRTDASEKVFPMVPSGATNDDILVHPSQRGA</sequence>
<dbReference type="Gene3D" id="3.40.50.1220">
    <property type="entry name" value="TPP-binding domain"/>
    <property type="match status" value="1"/>
</dbReference>